<evidence type="ECO:0000256" key="1">
    <source>
        <dbReference type="ARBA" id="ARBA00004167"/>
    </source>
</evidence>
<feature type="transmembrane region" description="Helical" evidence="6">
    <location>
        <begin position="20"/>
        <end position="41"/>
    </location>
</feature>
<keyword evidence="3 6" id="KW-0812">Transmembrane</keyword>
<keyword evidence="5 6" id="KW-0472">Membrane</keyword>
<evidence type="ECO:0000256" key="3">
    <source>
        <dbReference type="ARBA" id="ARBA00022692"/>
    </source>
</evidence>
<dbReference type="NCBIfam" id="TIGR02532">
    <property type="entry name" value="IV_pilin_GFxxxE"/>
    <property type="match status" value="1"/>
</dbReference>
<dbReference type="Gene3D" id="2.130.10.10">
    <property type="entry name" value="YVTN repeat-like/Quinoprotein amine dehydrogenase"/>
    <property type="match status" value="1"/>
</dbReference>
<dbReference type="InterPro" id="IPR045584">
    <property type="entry name" value="Pilin-like"/>
</dbReference>
<organism evidence="7 8">
    <name type="scientific">Candidatus Falkowbacteria bacterium HGW-Falkowbacteria-1</name>
    <dbReference type="NCBI Taxonomy" id="2013768"/>
    <lineage>
        <taxon>Bacteria</taxon>
        <taxon>Candidatus Falkowiibacteriota</taxon>
    </lineage>
</organism>
<dbReference type="PANTHER" id="PTHR30093">
    <property type="entry name" value="GENERAL SECRETION PATHWAY PROTEIN G"/>
    <property type="match status" value="1"/>
</dbReference>
<evidence type="ECO:0000313" key="7">
    <source>
        <dbReference type="EMBL" id="PKM91298.1"/>
    </source>
</evidence>
<comment type="caution">
    <text evidence="7">The sequence shown here is derived from an EMBL/GenBank/DDBJ whole genome shotgun (WGS) entry which is preliminary data.</text>
</comment>
<dbReference type="InterPro" id="IPR000983">
    <property type="entry name" value="Bac_GSPG_pilin"/>
</dbReference>
<protein>
    <recommendedName>
        <fullName evidence="9">Type II secretion system protein GspG C-terminal domain-containing protein</fullName>
    </recommendedName>
</protein>
<reference evidence="7 8" key="1">
    <citation type="journal article" date="2017" name="ISME J.">
        <title>Potential for microbial H2 and metal transformations associated with novel bacteria and archaea in deep terrestrial subsurface sediments.</title>
        <authorList>
            <person name="Hernsdorf A.W."/>
            <person name="Amano Y."/>
            <person name="Miyakawa K."/>
            <person name="Ise K."/>
            <person name="Suzuki Y."/>
            <person name="Anantharaman K."/>
            <person name="Probst A."/>
            <person name="Burstein D."/>
            <person name="Thomas B.C."/>
            <person name="Banfield J.F."/>
        </authorList>
    </citation>
    <scope>NUCLEOTIDE SEQUENCE [LARGE SCALE GENOMIC DNA]</scope>
    <source>
        <strain evidence="7">HGW-Falkowbacteria-1</strain>
    </source>
</reference>
<accession>A0A2N2E9C3</accession>
<evidence type="ECO:0000256" key="4">
    <source>
        <dbReference type="ARBA" id="ARBA00022989"/>
    </source>
</evidence>
<dbReference type="InterPro" id="IPR012902">
    <property type="entry name" value="N_methyl_site"/>
</dbReference>
<dbReference type="InterPro" id="IPR015943">
    <property type="entry name" value="WD40/YVTN_repeat-like_dom_sf"/>
</dbReference>
<dbReference type="AlphaFoldDB" id="A0A2N2E9C3"/>
<dbReference type="GO" id="GO:0015628">
    <property type="term" value="P:protein secretion by the type II secretion system"/>
    <property type="evidence" value="ECO:0007669"/>
    <property type="project" value="InterPro"/>
</dbReference>
<dbReference type="PROSITE" id="PS00409">
    <property type="entry name" value="PROKAR_NTER_METHYL"/>
    <property type="match status" value="1"/>
</dbReference>
<dbReference type="SUPFAM" id="SSF54523">
    <property type="entry name" value="Pili subunits"/>
    <property type="match status" value="1"/>
</dbReference>
<keyword evidence="2" id="KW-0488">Methylation</keyword>
<evidence type="ECO:0000256" key="5">
    <source>
        <dbReference type="ARBA" id="ARBA00023136"/>
    </source>
</evidence>
<evidence type="ECO:0008006" key="9">
    <source>
        <dbReference type="Google" id="ProtNLM"/>
    </source>
</evidence>
<dbReference type="EMBL" id="PHAI01000002">
    <property type="protein sequence ID" value="PKM91298.1"/>
    <property type="molecule type" value="Genomic_DNA"/>
</dbReference>
<dbReference type="Proteomes" id="UP000233517">
    <property type="component" value="Unassembled WGS sequence"/>
</dbReference>
<evidence type="ECO:0000313" key="8">
    <source>
        <dbReference type="Proteomes" id="UP000233517"/>
    </source>
</evidence>
<dbReference type="GO" id="GO:0016020">
    <property type="term" value="C:membrane"/>
    <property type="evidence" value="ECO:0007669"/>
    <property type="project" value="UniProtKB-SubCell"/>
</dbReference>
<comment type="subcellular location">
    <subcellularLocation>
        <location evidence="1">Membrane</location>
        <topology evidence="1">Single-pass membrane protein</topology>
    </subcellularLocation>
</comment>
<dbReference type="PRINTS" id="PR00813">
    <property type="entry name" value="BCTERIALGSPG"/>
</dbReference>
<dbReference type="Pfam" id="PF07963">
    <property type="entry name" value="N_methyl"/>
    <property type="match status" value="1"/>
</dbReference>
<keyword evidence="4 6" id="KW-1133">Transmembrane helix</keyword>
<dbReference type="PANTHER" id="PTHR30093:SF44">
    <property type="entry name" value="TYPE II SECRETION SYSTEM CORE PROTEIN G"/>
    <property type="match status" value="1"/>
</dbReference>
<dbReference type="SUPFAM" id="SSF63825">
    <property type="entry name" value="YWTD domain"/>
    <property type="match status" value="1"/>
</dbReference>
<gene>
    <name evidence="7" type="ORF">CVU82_01720</name>
</gene>
<name>A0A2N2E9C3_9BACT</name>
<evidence type="ECO:0000256" key="2">
    <source>
        <dbReference type="ARBA" id="ARBA00022481"/>
    </source>
</evidence>
<evidence type="ECO:0000256" key="6">
    <source>
        <dbReference type="SAM" id="Phobius"/>
    </source>
</evidence>
<dbReference type="Gene3D" id="3.30.700.10">
    <property type="entry name" value="Glycoprotein, Type 4 Pilin"/>
    <property type="match status" value="1"/>
</dbReference>
<dbReference type="GO" id="GO:0015627">
    <property type="term" value="C:type II protein secretion system complex"/>
    <property type="evidence" value="ECO:0007669"/>
    <property type="project" value="InterPro"/>
</dbReference>
<proteinExistence type="predicted"/>
<sequence length="604" mass="65455">MKFKKDISCKRVKFLHGFTLIELLVVIAIIGILATLAVVALQQARSRARDSKRVADIKQAQTALELFYNENGRYPTTEEWESGSIVSSSTGEVFMYNIPVAPTPADGDCSGPENDYTYIPNIDNSDYDLNFCVGNSPSGLPDGNLVAFSGGIKSGTESGAPEEDVCDPVCDYGYNCEGTSCVLKDNFFVSLVYGSVNWSDDKELVDLTSDSQYIYAAGNNELEGAGQLDGMIVKYDKDSMSIEAKRVYGGAGKDDLESIVEQGDYLYTAGTVNSGASGNASLTKYNKSDLSLVSALSLGSSGSSSYTLTRDDNYLYIGVGNTVMVYDFDLNLIKQNSYTNSITSITIDGNYLYLASSAGNKITTLKVDKNTMSVDSENAYGRTGIIFFPTFRGSVDDSYYYVYGQIIGEGPAGRNGLILKYDKSDLSLLGKKIYGSADTDYFGSLCLSGEFLYAVGYTGGAFDGSGDLWLNKINRSDLSLVSSEVIRESNLDTWGYEDTYSSSCLYENQSLYFTAYVDEYDDEYNNIFGNSAALIKIKSDFVSSDASSSNSIFTVSPYTLTTADSNLDITDPNISSQVGTQASNPLVLSSSVSNLDIYGPYIIE</sequence>